<feature type="transmembrane region" description="Helical" evidence="1">
    <location>
        <begin position="12"/>
        <end position="31"/>
    </location>
</feature>
<organism evidence="2 3">
    <name type="scientific">Amniculicola lignicola CBS 123094</name>
    <dbReference type="NCBI Taxonomy" id="1392246"/>
    <lineage>
        <taxon>Eukaryota</taxon>
        <taxon>Fungi</taxon>
        <taxon>Dikarya</taxon>
        <taxon>Ascomycota</taxon>
        <taxon>Pezizomycotina</taxon>
        <taxon>Dothideomycetes</taxon>
        <taxon>Pleosporomycetidae</taxon>
        <taxon>Pleosporales</taxon>
        <taxon>Amniculicolaceae</taxon>
        <taxon>Amniculicola</taxon>
    </lineage>
</organism>
<dbReference type="AlphaFoldDB" id="A0A6A5X0Q3"/>
<dbReference type="OrthoDB" id="3744583at2759"/>
<name>A0A6A5X0Q3_9PLEO</name>
<keyword evidence="3" id="KW-1185">Reference proteome</keyword>
<dbReference type="Proteomes" id="UP000799779">
    <property type="component" value="Unassembled WGS sequence"/>
</dbReference>
<evidence type="ECO:0000256" key="1">
    <source>
        <dbReference type="SAM" id="Phobius"/>
    </source>
</evidence>
<evidence type="ECO:0000313" key="2">
    <source>
        <dbReference type="EMBL" id="KAF2006839.1"/>
    </source>
</evidence>
<reference evidence="2" key="1">
    <citation type="journal article" date="2020" name="Stud. Mycol.">
        <title>101 Dothideomycetes genomes: a test case for predicting lifestyles and emergence of pathogens.</title>
        <authorList>
            <person name="Haridas S."/>
            <person name="Albert R."/>
            <person name="Binder M."/>
            <person name="Bloem J."/>
            <person name="Labutti K."/>
            <person name="Salamov A."/>
            <person name="Andreopoulos B."/>
            <person name="Baker S."/>
            <person name="Barry K."/>
            <person name="Bills G."/>
            <person name="Bluhm B."/>
            <person name="Cannon C."/>
            <person name="Castanera R."/>
            <person name="Culley D."/>
            <person name="Daum C."/>
            <person name="Ezra D."/>
            <person name="Gonzalez J."/>
            <person name="Henrissat B."/>
            <person name="Kuo A."/>
            <person name="Liang C."/>
            <person name="Lipzen A."/>
            <person name="Lutzoni F."/>
            <person name="Magnuson J."/>
            <person name="Mondo S."/>
            <person name="Nolan M."/>
            <person name="Ohm R."/>
            <person name="Pangilinan J."/>
            <person name="Park H.-J."/>
            <person name="Ramirez L."/>
            <person name="Alfaro M."/>
            <person name="Sun H."/>
            <person name="Tritt A."/>
            <person name="Yoshinaga Y."/>
            <person name="Zwiers L.-H."/>
            <person name="Turgeon B."/>
            <person name="Goodwin S."/>
            <person name="Spatafora J."/>
            <person name="Crous P."/>
            <person name="Grigoriev I."/>
        </authorList>
    </citation>
    <scope>NUCLEOTIDE SEQUENCE</scope>
    <source>
        <strain evidence="2">CBS 123094</strain>
    </source>
</reference>
<proteinExistence type="predicted"/>
<gene>
    <name evidence="2" type="ORF">P154DRAFT_480589</name>
</gene>
<sequence length="72" mass="8173">MAKSSAKEASFRICIAVLLAVQAACWILMLLDLYQPGKPLLLFRNSTSILTRISERSSKSALLYYKDIRTRH</sequence>
<keyword evidence="1" id="KW-0812">Transmembrane</keyword>
<accession>A0A6A5X0Q3</accession>
<evidence type="ECO:0000313" key="3">
    <source>
        <dbReference type="Proteomes" id="UP000799779"/>
    </source>
</evidence>
<protein>
    <submittedName>
        <fullName evidence="2">Uncharacterized protein</fullName>
    </submittedName>
</protein>
<keyword evidence="1" id="KW-1133">Transmembrane helix</keyword>
<keyword evidence="1" id="KW-0472">Membrane</keyword>
<dbReference type="EMBL" id="ML977558">
    <property type="protein sequence ID" value="KAF2006839.1"/>
    <property type="molecule type" value="Genomic_DNA"/>
</dbReference>